<comment type="similarity">
    <text evidence="2">Belongs to the SusD family.</text>
</comment>
<accession>A0A380Z6S5</accession>
<dbReference type="RefSeq" id="WP_004288407.1">
    <property type="nucleotide sequence ID" value="NZ_CABKNQ010000020.1"/>
</dbReference>
<gene>
    <name evidence="9" type="ORF">NCTC11155_02077</name>
</gene>
<organism evidence="9 10">
    <name type="scientific">Bacteroides eggerthii</name>
    <dbReference type="NCBI Taxonomy" id="28111"/>
    <lineage>
        <taxon>Bacteria</taxon>
        <taxon>Pseudomonadati</taxon>
        <taxon>Bacteroidota</taxon>
        <taxon>Bacteroidia</taxon>
        <taxon>Bacteroidales</taxon>
        <taxon>Bacteroidaceae</taxon>
        <taxon>Bacteroides</taxon>
    </lineage>
</organism>
<dbReference type="STRING" id="483216.BACEGG_00142"/>
<keyword evidence="3 6" id="KW-0732">Signal</keyword>
<feature type="chain" id="PRO_5017029117" evidence="6">
    <location>
        <begin position="21"/>
        <end position="588"/>
    </location>
</feature>
<dbReference type="GO" id="GO:0009279">
    <property type="term" value="C:cell outer membrane"/>
    <property type="evidence" value="ECO:0007669"/>
    <property type="project" value="UniProtKB-SubCell"/>
</dbReference>
<evidence type="ECO:0000313" key="10">
    <source>
        <dbReference type="Proteomes" id="UP000254424"/>
    </source>
</evidence>
<dbReference type="InterPro" id="IPR012944">
    <property type="entry name" value="SusD_RagB_dom"/>
</dbReference>
<dbReference type="Proteomes" id="UP000254424">
    <property type="component" value="Unassembled WGS sequence"/>
</dbReference>
<evidence type="ECO:0000256" key="1">
    <source>
        <dbReference type="ARBA" id="ARBA00004442"/>
    </source>
</evidence>
<feature type="signal peptide" evidence="6">
    <location>
        <begin position="1"/>
        <end position="20"/>
    </location>
</feature>
<keyword evidence="5" id="KW-0998">Cell outer membrane</keyword>
<dbReference type="EMBL" id="UFSX01000002">
    <property type="protein sequence ID" value="SUV42703.1"/>
    <property type="molecule type" value="Genomic_DNA"/>
</dbReference>
<evidence type="ECO:0000256" key="2">
    <source>
        <dbReference type="ARBA" id="ARBA00006275"/>
    </source>
</evidence>
<evidence type="ECO:0000256" key="6">
    <source>
        <dbReference type="SAM" id="SignalP"/>
    </source>
</evidence>
<evidence type="ECO:0000256" key="3">
    <source>
        <dbReference type="ARBA" id="ARBA00022729"/>
    </source>
</evidence>
<dbReference type="PROSITE" id="PS51257">
    <property type="entry name" value="PROKAR_LIPOPROTEIN"/>
    <property type="match status" value="1"/>
</dbReference>
<dbReference type="AlphaFoldDB" id="A0A380Z6S5"/>
<feature type="domain" description="SusD-like N-terminal" evidence="8">
    <location>
        <begin position="24"/>
        <end position="221"/>
    </location>
</feature>
<feature type="domain" description="RagB/SusD" evidence="7">
    <location>
        <begin position="286"/>
        <end position="587"/>
    </location>
</feature>
<dbReference type="OrthoDB" id="727588at2"/>
<name>A0A380Z6S5_9BACE</name>
<sequence length="588" mass="67647">MKNKLIYALCALITVGFASCELTENPDSKYEKDTYFTTEEKARMAVVSIYDCLETGKYYGQYAMACFGSDDIFMIKGVGSDGTRRDISHYKCSASNTWLTTIWQYAYQGIDRANLAITNIEKMVGYEENEILKELVAQAKFLRAFITFDLIKFWGDVPFTTEPTSGYDMTSKPRTDRELIYDQIINDLDFAKTHLKPGNDMASSEIPCQGAARALLMRIYLQRAGYSLDRKTRTLTRPSDTERKTYFEAVIKEWKTFKTENYHNFYNGGYEQLFKNYSQLVLNNQESLWEIAFEPNQGEADNSGAWATWMGPEVDAPGKYSGTSNYMGRANGYIIVLPYWKSFYESNANNTSKDIRRDVNFVDYFYKWDKNSEMHYKSYTCDEIAKSLRRYPGKWRREWMALGFVNPNNTGVNYCPLRYADVVLMAAEAYNETGNTPEAWNLLNDVRRRAKATPINNSNYASLLKAPKVYDLPFIADGDDAGKFRTALYWERAFELCYEGQRKYDLLRWGILGDALRATQSYLETWQPGPEEHIDQGTLDTWNPVTWASSNYVAGHTFVDGKHELYPIPLAEIQSNAALENQNNPGYD</sequence>
<evidence type="ECO:0000256" key="4">
    <source>
        <dbReference type="ARBA" id="ARBA00023136"/>
    </source>
</evidence>
<keyword evidence="4" id="KW-0472">Membrane</keyword>
<dbReference type="InterPro" id="IPR011990">
    <property type="entry name" value="TPR-like_helical_dom_sf"/>
</dbReference>
<dbReference type="GeneID" id="93068842"/>
<proteinExistence type="inferred from homology"/>
<evidence type="ECO:0000259" key="7">
    <source>
        <dbReference type="Pfam" id="PF07980"/>
    </source>
</evidence>
<dbReference type="SUPFAM" id="SSF48452">
    <property type="entry name" value="TPR-like"/>
    <property type="match status" value="1"/>
</dbReference>
<evidence type="ECO:0000313" key="9">
    <source>
        <dbReference type="EMBL" id="SUV42703.1"/>
    </source>
</evidence>
<dbReference type="Pfam" id="PF07980">
    <property type="entry name" value="SusD_RagB"/>
    <property type="match status" value="1"/>
</dbReference>
<evidence type="ECO:0000256" key="5">
    <source>
        <dbReference type="ARBA" id="ARBA00023237"/>
    </source>
</evidence>
<reference evidence="9 10" key="1">
    <citation type="submission" date="2018-06" db="EMBL/GenBank/DDBJ databases">
        <authorList>
            <consortium name="Pathogen Informatics"/>
            <person name="Doyle S."/>
        </authorList>
    </citation>
    <scope>NUCLEOTIDE SEQUENCE [LARGE SCALE GENOMIC DNA]</scope>
    <source>
        <strain evidence="9 10">NCTC11155</strain>
    </source>
</reference>
<comment type="subcellular location">
    <subcellularLocation>
        <location evidence="1">Cell outer membrane</location>
    </subcellularLocation>
</comment>
<evidence type="ECO:0000259" key="8">
    <source>
        <dbReference type="Pfam" id="PF14322"/>
    </source>
</evidence>
<dbReference type="Pfam" id="PF14322">
    <property type="entry name" value="SusD-like_3"/>
    <property type="match status" value="1"/>
</dbReference>
<protein>
    <submittedName>
        <fullName evidence="9">RagB/SusD domain protein</fullName>
    </submittedName>
</protein>
<dbReference type="InterPro" id="IPR033985">
    <property type="entry name" value="SusD-like_N"/>
</dbReference>
<dbReference type="Gene3D" id="1.25.40.390">
    <property type="match status" value="1"/>
</dbReference>